<evidence type="ECO:0000313" key="1">
    <source>
        <dbReference type="EMBL" id="KAG7285551.1"/>
    </source>
</evidence>
<evidence type="ECO:0000313" key="2">
    <source>
        <dbReference type="Proteomes" id="UP001197093"/>
    </source>
</evidence>
<keyword evidence="2" id="KW-1185">Reference proteome</keyword>
<accession>A0AAD4EQ98</accession>
<organism evidence="1 2">
    <name type="scientific">Staphylotrichum longicolle</name>
    <dbReference type="NCBI Taxonomy" id="669026"/>
    <lineage>
        <taxon>Eukaryota</taxon>
        <taxon>Fungi</taxon>
        <taxon>Dikarya</taxon>
        <taxon>Ascomycota</taxon>
        <taxon>Pezizomycotina</taxon>
        <taxon>Sordariomycetes</taxon>
        <taxon>Sordariomycetidae</taxon>
        <taxon>Sordariales</taxon>
        <taxon>Chaetomiaceae</taxon>
        <taxon>Staphylotrichum</taxon>
    </lineage>
</organism>
<protein>
    <submittedName>
        <fullName evidence="1">Uncharacterized protein</fullName>
    </submittedName>
</protein>
<gene>
    <name evidence="1" type="ORF">NEMBOFW57_010180</name>
</gene>
<sequence length="193" mass="22367">MPTRGTPNCLKTPWAAILEVKCRDVPHLMREGFFWSAENVLPEEGYLSPESRPEWTALGCRHKRTWILADQSDNGQGQRRDPQWVGRLEVVSPVPEALPGFRVQELSRSNVYSAAAWNAREQLVYRYDYRSPSQNCNCIYDDKPLKGWWPWPRDDGVYAAFPHVDDLFPLAPDSCSAWESEFESESEFEDEPW</sequence>
<dbReference type="EMBL" id="JAHCVI010000005">
    <property type="protein sequence ID" value="KAG7285551.1"/>
    <property type="molecule type" value="Genomic_DNA"/>
</dbReference>
<dbReference type="Proteomes" id="UP001197093">
    <property type="component" value="Unassembled WGS sequence"/>
</dbReference>
<dbReference type="AlphaFoldDB" id="A0AAD4EQ98"/>
<name>A0AAD4EQ98_9PEZI</name>
<comment type="caution">
    <text evidence="1">The sequence shown here is derived from an EMBL/GenBank/DDBJ whole genome shotgun (WGS) entry which is preliminary data.</text>
</comment>
<reference evidence="1" key="1">
    <citation type="submission" date="2023-02" db="EMBL/GenBank/DDBJ databases">
        <authorList>
            <person name="Palmer J.M."/>
        </authorList>
    </citation>
    <scope>NUCLEOTIDE SEQUENCE</scope>
    <source>
        <strain evidence="1">FW57</strain>
    </source>
</reference>
<proteinExistence type="predicted"/>